<dbReference type="PANTHER" id="PTHR43056">
    <property type="entry name" value="PEPTIDASE S9 PROLYL OLIGOPEPTIDASE"/>
    <property type="match status" value="1"/>
</dbReference>
<dbReference type="PANTHER" id="PTHR43056:SF5">
    <property type="entry name" value="PEPTIDASE S9 PROLYL OLIGOPEPTIDASE CATALYTIC DOMAIN-CONTAINING PROTEIN"/>
    <property type="match status" value="1"/>
</dbReference>
<dbReference type="GO" id="GO:0006508">
    <property type="term" value="P:proteolysis"/>
    <property type="evidence" value="ECO:0007669"/>
    <property type="project" value="InterPro"/>
</dbReference>
<keyword evidence="3" id="KW-1185">Reference proteome</keyword>
<dbReference type="OrthoDB" id="43744at2759"/>
<protein>
    <recommendedName>
        <fullName evidence="1">Peptidase S9 prolyl oligopeptidase catalytic domain-containing protein</fullName>
    </recommendedName>
</protein>
<evidence type="ECO:0000259" key="1">
    <source>
        <dbReference type="Pfam" id="PF00326"/>
    </source>
</evidence>
<name>A0A4R0R4Y7_9APHY</name>
<dbReference type="InterPro" id="IPR029058">
    <property type="entry name" value="AB_hydrolase_fold"/>
</dbReference>
<reference evidence="2 3" key="1">
    <citation type="submission" date="2018-11" db="EMBL/GenBank/DDBJ databases">
        <title>Genome assembly of Steccherinum ochraceum LE-BIN_3174, the white-rot fungus of the Steccherinaceae family (The Residual Polyporoid clade, Polyporales, Basidiomycota).</title>
        <authorList>
            <person name="Fedorova T.V."/>
            <person name="Glazunova O.A."/>
            <person name="Landesman E.O."/>
            <person name="Moiseenko K.V."/>
            <person name="Psurtseva N.V."/>
            <person name="Savinova O.S."/>
            <person name="Shakhova N.V."/>
            <person name="Tyazhelova T.V."/>
            <person name="Vasina D.V."/>
        </authorList>
    </citation>
    <scope>NUCLEOTIDE SEQUENCE [LARGE SCALE GENOMIC DNA]</scope>
    <source>
        <strain evidence="2 3">LE-BIN_3174</strain>
    </source>
</reference>
<comment type="caution">
    <text evidence="2">The sequence shown here is derived from an EMBL/GenBank/DDBJ whole genome shotgun (WGS) entry which is preliminary data.</text>
</comment>
<dbReference type="GO" id="GO:0008236">
    <property type="term" value="F:serine-type peptidase activity"/>
    <property type="evidence" value="ECO:0007669"/>
    <property type="project" value="InterPro"/>
</dbReference>
<accession>A0A4R0R4Y7</accession>
<dbReference type="SUPFAM" id="SSF82171">
    <property type="entry name" value="DPP6 N-terminal domain-like"/>
    <property type="match status" value="1"/>
</dbReference>
<dbReference type="EMBL" id="RWJN01000378">
    <property type="protein sequence ID" value="TCD62362.1"/>
    <property type="molecule type" value="Genomic_DNA"/>
</dbReference>
<dbReference type="Proteomes" id="UP000292702">
    <property type="component" value="Unassembled WGS sequence"/>
</dbReference>
<proteinExistence type="predicted"/>
<sequence>MTNTLCRIAAFGTWKSPVTAAEIAAQSLTGGLEDIYLDKASSEVYLAQNRPDENGRSAVVDAVNRKDVLGKQWNTRTRVHEYGGAAATLYDGSLYFSHFGDNRVYVKVKGTNEVRPITPEQSSHRYADFTVHPVRTNLLVGICEDHSDPHPARVVTTLALINAETSSTITLFFGADFYACPRFSPDGTALVWQQWWHPDMPQQSAEIKVASVTLTADGSLTVGDTVHVAGKPTEVVAQDPEWTSPTSLHFICDVNGYLNPWKFEFSKNDVGGGTASPIFKEPILEEFGAPQWWLSRHGSGALSDTKVAFTSFRNAASVLRIADLKSGTAEEVPTPYVHIQYMHGSAKHGKVVFLGEAPDAGVVLAQLALSKTGAPVLTQIFPPLSDPRPTSGLGSLSTEHISIGCPYTFTLPPDNRTCHVTYYPPRNADYAGGLEGEKPPVVVTIHGGPFYMEPRSLDWKKQFWTTRGYAQIDVNYGGSTGFGRAYRESLHGKWGVQDIADAHEAVLVLDKMGLVDAQRAVVHGGSAGGYAVLQIATSLQAGAFATGAAHYGISDMKKLADVLHKFEYWLCDRLMGGSWEECKDVWIERSPIYHSKRIQMPLLVLQGNEDTVINAEQMIEMVKELQALGKKAELLLFEGEGHGWRKSSTVRTTLEKELSWFSEVLELQNEP</sequence>
<dbReference type="SUPFAM" id="SSF53474">
    <property type="entry name" value="alpha/beta-Hydrolases"/>
    <property type="match status" value="1"/>
</dbReference>
<dbReference type="InterPro" id="IPR001375">
    <property type="entry name" value="Peptidase_S9_cat"/>
</dbReference>
<dbReference type="STRING" id="92696.A0A4R0R4Y7"/>
<evidence type="ECO:0000313" key="3">
    <source>
        <dbReference type="Proteomes" id="UP000292702"/>
    </source>
</evidence>
<evidence type="ECO:0000313" key="2">
    <source>
        <dbReference type="EMBL" id="TCD62362.1"/>
    </source>
</evidence>
<feature type="domain" description="Peptidase S9 prolyl oligopeptidase catalytic" evidence="1">
    <location>
        <begin position="456"/>
        <end position="666"/>
    </location>
</feature>
<dbReference type="Pfam" id="PF00326">
    <property type="entry name" value="Peptidase_S9"/>
    <property type="match status" value="1"/>
</dbReference>
<dbReference type="Gene3D" id="3.40.50.1820">
    <property type="entry name" value="alpha/beta hydrolase"/>
    <property type="match status" value="1"/>
</dbReference>
<dbReference type="InterPro" id="IPR050585">
    <property type="entry name" value="Xaa-Pro_dipeptidyl-ppase/CocE"/>
</dbReference>
<gene>
    <name evidence="2" type="ORF">EIP91_006971</name>
</gene>
<dbReference type="AlphaFoldDB" id="A0A4R0R4Y7"/>
<organism evidence="2 3">
    <name type="scientific">Steccherinum ochraceum</name>
    <dbReference type="NCBI Taxonomy" id="92696"/>
    <lineage>
        <taxon>Eukaryota</taxon>
        <taxon>Fungi</taxon>
        <taxon>Dikarya</taxon>
        <taxon>Basidiomycota</taxon>
        <taxon>Agaricomycotina</taxon>
        <taxon>Agaricomycetes</taxon>
        <taxon>Polyporales</taxon>
        <taxon>Steccherinaceae</taxon>
        <taxon>Steccherinum</taxon>
    </lineage>
</organism>